<organism evidence="1 2">
    <name type="scientific">Coniochaeta pulveracea</name>
    <dbReference type="NCBI Taxonomy" id="177199"/>
    <lineage>
        <taxon>Eukaryota</taxon>
        <taxon>Fungi</taxon>
        <taxon>Dikarya</taxon>
        <taxon>Ascomycota</taxon>
        <taxon>Pezizomycotina</taxon>
        <taxon>Sordariomycetes</taxon>
        <taxon>Sordariomycetidae</taxon>
        <taxon>Coniochaetales</taxon>
        <taxon>Coniochaetaceae</taxon>
        <taxon>Coniochaeta</taxon>
    </lineage>
</organism>
<reference evidence="1 2" key="1">
    <citation type="submission" date="2018-08" db="EMBL/GenBank/DDBJ databases">
        <title>Draft genome of the lignicolous fungus Coniochaeta pulveracea.</title>
        <authorList>
            <person name="Borstlap C.J."/>
            <person name="De Witt R.N."/>
            <person name="Botha A."/>
            <person name="Volschenk H."/>
        </authorList>
    </citation>
    <scope>NUCLEOTIDE SEQUENCE [LARGE SCALE GENOMIC DNA]</scope>
    <source>
        <strain evidence="1 2">CAB683</strain>
    </source>
</reference>
<dbReference type="AlphaFoldDB" id="A0A420Y573"/>
<evidence type="ECO:0008006" key="3">
    <source>
        <dbReference type="Google" id="ProtNLM"/>
    </source>
</evidence>
<keyword evidence="2" id="KW-1185">Reference proteome</keyword>
<gene>
    <name evidence="1" type="ORF">DL546_003897</name>
</gene>
<evidence type="ECO:0000313" key="2">
    <source>
        <dbReference type="Proteomes" id="UP000275385"/>
    </source>
</evidence>
<dbReference type="EMBL" id="QVQW01000048">
    <property type="protein sequence ID" value="RKU43018.1"/>
    <property type="molecule type" value="Genomic_DNA"/>
</dbReference>
<dbReference type="STRING" id="177199.A0A420Y573"/>
<dbReference type="Proteomes" id="UP000275385">
    <property type="component" value="Unassembled WGS sequence"/>
</dbReference>
<dbReference type="OrthoDB" id="64477at2759"/>
<sequence>MAFIRPILPTDTTAAMHICRATLPPTLSSSPSATTLAPYLWTLQYLHLSPQTCFVLDDGSGLAVGYVIGCPDVFAFAAAYPSYISSVLRSPRGLEDVPVPEQLDTLEPWSTVDEQGEKKVNARCMAQIAYSPRWLLLEGTEGKRELVGRYRATMQGR</sequence>
<comment type="caution">
    <text evidence="1">The sequence shown here is derived from an EMBL/GenBank/DDBJ whole genome shotgun (WGS) entry which is preliminary data.</text>
</comment>
<name>A0A420Y573_9PEZI</name>
<dbReference type="Gene3D" id="3.40.630.30">
    <property type="match status" value="1"/>
</dbReference>
<proteinExistence type="predicted"/>
<evidence type="ECO:0000313" key="1">
    <source>
        <dbReference type="EMBL" id="RKU43018.1"/>
    </source>
</evidence>
<accession>A0A420Y573</accession>
<protein>
    <recommendedName>
        <fullName evidence="3">N-acetyltransferase domain-containing protein</fullName>
    </recommendedName>
</protein>